<dbReference type="Proteomes" id="UP000255066">
    <property type="component" value="Unassembled WGS sequence"/>
</dbReference>
<dbReference type="Proteomes" id="UP000054735">
    <property type="component" value="Unassembled WGS sequence"/>
</dbReference>
<feature type="compositionally biased region" description="Polar residues" evidence="2">
    <location>
        <begin position="17"/>
        <end position="30"/>
    </location>
</feature>
<dbReference type="OrthoDB" id="5652346at2"/>
<feature type="coiled-coil region" evidence="1">
    <location>
        <begin position="350"/>
        <end position="377"/>
    </location>
</feature>
<reference evidence="3 5" key="1">
    <citation type="submission" date="2015-11" db="EMBL/GenBank/DDBJ databases">
        <title>Genomic analysis of 38 Legionella species identifies large and diverse effector repertoires.</title>
        <authorList>
            <person name="Burstein D."/>
            <person name="Amaro F."/>
            <person name="Zusman T."/>
            <person name="Lifshitz Z."/>
            <person name="Cohen O."/>
            <person name="Gilbert J.A."/>
            <person name="Pupko T."/>
            <person name="Shuman H.A."/>
            <person name="Segal G."/>
        </authorList>
    </citation>
    <scope>NUCLEOTIDE SEQUENCE [LARGE SCALE GENOMIC DNA]</scope>
    <source>
        <strain evidence="3 5">CDC#1407-AL-14</strain>
    </source>
</reference>
<sequence length="525" mass="59803">MKDKNKPHKSKSEGIFTKQQGSTQIEKGTSEISIVKRKEEQTQSGRSYVYKKAFTPEFSEIEAFNGLCYRMLLGEHAAKVRGVHDDSNVTVAVISKLIPEYLSFYSYYTQNEKVGLSTDDFIKYKFPQILVAAYCEEENDLNADNFGFGRNKEGQIISVKIDHGDSTYPVVSEQRDLPAKNQFIITTNDIINFPKLTDAGPAIFVHEYPKKLLDVDELVDNKDFIAQKYYSFLKRILIDDQNYIEIARATVSSETLRQQLIANKIERTALLTSTLMAIPEFRHFVNQNPSVIRQIIKEFEEFNDEIRKPEDKLLRIDTQQVYSRFLKIAQICKEMELTASDSTDTSEKLSEEQLIALSNLSRNLEEMELEINNLDKVISTIGETGVTPSLAPPAALPDKFKVRTNIIKIPTNEREENIFAINAVLNNDDLMKGRDGNTPAIILEIRNIMEDIDCSDDKKIAAAIIEIKDRINQSDEKNHSNNTLEVINVFSQPGHINFRVIRESLSKNKSMETIMAPIKVGMHLN</sequence>
<evidence type="ECO:0000313" key="5">
    <source>
        <dbReference type="Proteomes" id="UP000054735"/>
    </source>
</evidence>
<feature type="region of interest" description="Disordered" evidence="2">
    <location>
        <begin position="1"/>
        <end position="30"/>
    </location>
</feature>
<name>A0A378IAN2_9GAMM</name>
<organism evidence="4 6">
    <name type="scientific">Legionella birminghamensis</name>
    <dbReference type="NCBI Taxonomy" id="28083"/>
    <lineage>
        <taxon>Bacteria</taxon>
        <taxon>Pseudomonadati</taxon>
        <taxon>Pseudomonadota</taxon>
        <taxon>Gammaproteobacteria</taxon>
        <taxon>Legionellales</taxon>
        <taxon>Legionellaceae</taxon>
        <taxon>Legionella</taxon>
    </lineage>
</organism>
<dbReference type="EMBL" id="LNXT01000003">
    <property type="protein sequence ID" value="KTC75603.1"/>
    <property type="molecule type" value="Genomic_DNA"/>
</dbReference>
<keyword evidence="5" id="KW-1185">Reference proteome</keyword>
<evidence type="ECO:0000256" key="2">
    <source>
        <dbReference type="SAM" id="MobiDB-lite"/>
    </source>
</evidence>
<reference evidence="4 6" key="2">
    <citation type="submission" date="2018-06" db="EMBL/GenBank/DDBJ databases">
        <authorList>
            <consortium name="Pathogen Informatics"/>
            <person name="Doyle S."/>
        </authorList>
    </citation>
    <scope>NUCLEOTIDE SEQUENCE [LARGE SCALE GENOMIC DNA]</scope>
    <source>
        <strain evidence="4 6">NCTC12437</strain>
    </source>
</reference>
<gene>
    <name evidence="3" type="ORF">Lbir_0323</name>
    <name evidence="4" type="ORF">NCTC12437_01701</name>
</gene>
<evidence type="ECO:0000313" key="3">
    <source>
        <dbReference type="EMBL" id="KTC75603.1"/>
    </source>
</evidence>
<evidence type="ECO:0000313" key="6">
    <source>
        <dbReference type="Proteomes" id="UP000255066"/>
    </source>
</evidence>
<keyword evidence="1" id="KW-0175">Coiled coil</keyword>
<evidence type="ECO:0000256" key="1">
    <source>
        <dbReference type="SAM" id="Coils"/>
    </source>
</evidence>
<dbReference type="AlphaFoldDB" id="A0A378IAN2"/>
<dbReference type="RefSeq" id="WP_058522443.1">
    <property type="nucleotide sequence ID" value="NZ_CAAAHV010000006.1"/>
</dbReference>
<proteinExistence type="predicted"/>
<evidence type="ECO:0000313" key="4">
    <source>
        <dbReference type="EMBL" id="STX31926.1"/>
    </source>
</evidence>
<protein>
    <submittedName>
        <fullName evidence="4">Ankyrin repeat protein</fullName>
    </submittedName>
</protein>
<accession>A0A378IAN2</accession>
<dbReference type="EMBL" id="UGNW01000001">
    <property type="protein sequence ID" value="STX31926.1"/>
    <property type="molecule type" value="Genomic_DNA"/>
</dbReference>